<name>A0AAU6P3D1_9FLAO</name>
<dbReference type="AlphaFoldDB" id="A0AAU6P3D1"/>
<evidence type="ECO:0000313" key="7">
    <source>
        <dbReference type="Proteomes" id="UP001368318"/>
    </source>
</evidence>
<feature type="signal peptide" evidence="2">
    <location>
        <begin position="1"/>
        <end position="22"/>
    </location>
</feature>
<keyword evidence="1 2" id="KW-0732">Signal</keyword>
<evidence type="ECO:0000259" key="4">
    <source>
        <dbReference type="Pfam" id="PF23759"/>
    </source>
</evidence>
<dbReference type="NCBIfam" id="TIGR04183">
    <property type="entry name" value="Por_Secre_tail"/>
    <property type="match status" value="1"/>
</dbReference>
<feature type="chain" id="PRO_5044712906" evidence="2">
    <location>
        <begin position="23"/>
        <end position="588"/>
    </location>
</feature>
<sequence length="588" mass="61853">MRKITFCFLVLCCVAFSWQSMAQCDFDGNQYPADPVILTNDGSAEEISGCNYFGEYSVVQNLNIGDEYVFDADGGYVTIIDGADGATVLANGASPLTWTATATDVEAHWAADAACGTDFSCHVTSVTNNDGAPGAEPDCATTPTPAVGATDVTVGNTTLSWMAPTTGPTPTAYYIYEYDDEFGTNPGLIGTVTTTSMDVTINVYETTIYWAAIPVNVSTEATGCDVWSFTTEATPPPPANDDFANAQAVTCGGNYTGSTDLATLDEDDAPDGFGADMDAPNVWFSYDSSVEGAADVTINLCPSDYDTSFLVYTGTSGNLTLVGGNDDNNVECTSGTRSYGSFTADGTQTYYIAVEGWNSTSTGIFDMTITCEASCTPAQANQDCASAIAMAVDGNANTVDNTCASVNPEQTSCDSFSSIADIWYTFEAPASGEVDIATTLGTATAAHVAVYNGACGTLGEEDCSSADEVSLSLTGLTAGETYYLQLWNNGSEEGTFDVTLSDPTMSIEDFGLSTLFTYYPNPVNNMLSLKAQSNISNVSVYNMLGQEVIRTAPNTVTNDVNMSELQAGAYFVKVTVNGTTETIRIIKK</sequence>
<evidence type="ECO:0000256" key="1">
    <source>
        <dbReference type="ARBA" id="ARBA00022729"/>
    </source>
</evidence>
<dbReference type="InterPro" id="IPR056600">
    <property type="entry name" value="GBD_T9SS_assoc"/>
</dbReference>
<dbReference type="KEGG" id="mcaa:R3L15_07360"/>
<dbReference type="EMBL" id="CP136924">
    <property type="protein sequence ID" value="WXA02883.1"/>
    <property type="molecule type" value="Genomic_DNA"/>
</dbReference>
<gene>
    <name evidence="6" type="ORF">R3L15_07360</name>
    <name evidence="5" type="ORF">R3L16_00040</name>
</gene>
<evidence type="ECO:0000313" key="5">
    <source>
        <dbReference type="EMBL" id="WXA02883.1"/>
    </source>
</evidence>
<dbReference type="Proteomes" id="UP001368318">
    <property type="component" value="Chromosome"/>
</dbReference>
<dbReference type="Pfam" id="PF23759">
    <property type="entry name" value="GBD_T9SS_assoc"/>
    <property type="match status" value="1"/>
</dbReference>
<evidence type="ECO:0000256" key="2">
    <source>
        <dbReference type="SAM" id="SignalP"/>
    </source>
</evidence>
<keyword evidence="7" id="KW-1185">Reference proteome</keyword>
<organism evidence="6">
    <name type="scientific">Mangrovimonas cancribranchiae</name>
    <dbReference type="NCBI Taxonomy" id="3080055"/>
    <lineage>
        <taxon>Bacteria</taxon>
        <taxon>Pseudomonadati</taxon>
        <taxon>Bacteroidota</taxon>
        <taxon>Flavobacteriia</taxon>
        <taxon>Flavobacteriales</taxon>
        <taxon>Flavobacteriaceae</taxon>
        <taxon>Mangrovimonas</taxon>
    </lineage>
</organism>
<protein>
    <submittedName>
        <fullName evidence="6">T9SS type A sorting domain-containing protein</fullName>
    </submittedName>
</protein>
<evidence type="ECO:0000313" key="6">
    <source>
        <dbReference type="EMBL" id="WXA11955.1"/>
    </source>
</evidence>
<dbReference type="Gene3D" id="2.60.120.380">
    <property type="match status" value="2"/>
</dbReference>
<feature type="domain" description="T9SS-like galactose binding" evidence="4">
    <location>
        <begin position="380"/>
        <end position="494"/>
    </location>
</feature>
<dbReference type="RefSeq" id="WP_338730865.1">
    <property type="nucleotide sequence ID" value="NZ_CP136924.1"/>
</dbReference>
<accession>A0AAU6P3D1</accession>
<proteinExistence type="predicted"/>
<dbReference type="Pfam" id="PF18962">
    <property type="entry name" value="Por_Secre_tail"/>
    <property type="match status" value="1"/>
</dbReference>
<dbReference type="EMBL" id="CP136925">
    <property type="protein sequence ID" value="WXA11955.1"/>
    <property type="molecule type" value="Genomic_DNA"/>
</dbReference>
<evidence type="ECO:0000259" key="3">
    <source>
        <dbReference type="Pfam" id="PF18962"/>
    </source>
</evidence>
<dbReference type="InterPro" id="IPR026444">
    <property type="entry name" value="Secre_tail"/>
</dbReference>
<reference evidence="6 7" key="1">
    <citation type="submission" date="2023-10" db="EMBL/GenBank/DDBJ databases">
        <title>Culture-based analysis of two novel bacteria associated with mangrove crab gills.</title>
        <authorList>
            <person name="Yang X."/>
            <person name="Garuglieri E."/>
            <person name="Van Goethem M.W."/>
            <person name="Fusi M."/>
            <person name="Marasco R."/>
            <person name="Daffonchio D.G."/>
        </authorList>
    </citation>
    <scope>NUCLEOTIDE SEQUENCE</scope>
    <source>
        <strain evidence="6">UG2-1</strain>
        <strain evidence="5">UG2-2</strain>
        <strain evidence="7">UG2_2</strain>
    </source>
</reference>
<feature type="domain" description="Secretion system C-terminal sorting" evidence="3">
    <location>
        <begin position="519"/>
        <end position="583"/>
    </location>
</feature>